<proteinExistence type="predicted"/>
<sequence length="64" mass="7695">MERISPQQKGRETKKSKKLQKLAKEEEKKWQTTDTIKIPPARTETHKWKTRQNPIKNQPNWIQA</sequence>
<evidence type="ECO:0000313" key="3">
    <source>
        <dbReference type="Proteomes" id="UP001161247"/>
    </source>
</evidence>
<keyword evidence="3" id="KW-1185">Reference proteome</keyword>
<organism evidence="2 3">
    <name type="scientific">Oldenlandia corymbosa var. corymbosa</name>
    <dbReference type="NCBI Taxonomy" id="529605"/>
    <lineage>
        <taxon>Eukaryota</taxon>
        <taxon>Viridiplantae</taxon>
        <taxon>Streptophyta</taxon>
        <taxon>Embryophyta</taxon>
        <taxon>Tracheophyta</taxon>
        <taxon>Spermatophyta</taxon>
        <taxon>Magnoliopsida</taxon>
        <taxon>eudicotyledons</taxon>
        <taxon>Gunneridae</taxon>
        <taxon>Pentapetalae</taxon>
        <taxon>asterids</taxon>
        <taxon>lamiids</taxon>
        <taxon>Gentianales</taxon>
        <taxon>Rubiaceae</taxon>
        <taxon>Rubioideae</taxon>
        <taxon>Spermacoceae</taxon>
        <taxon>Hedyotis-Oldenlandia complex</taxon>
        <taxon>Oldenlandia</taxon>
    </lineage>
</organism>
<accession>A0AAV1DVS7</accession>
<dbReference type="AlphaFoldDB" id="A0AAV1DVS7"/>
<feature type="compositionally biased region" description="Polar residues" evidence="1">
    <location>
        <begin position="51"/>
        <end position="64"/>
    </location>
</feature>
<feature type="compositionally biased region" description="Basic and acidic residues" evidence="1">
    <location>
        <begin position="1"/>
        <end position="13"/>
    </location>
</feature>
<feature type="region of interest" description="Disordered" evidence="1">
    <location>
        <begin position="1"/>
        <end position="64"/>
    </location>
</feature>
<feature type="compositionally biased region" description="Basic and acidic residues" evidence="1">
    <location>
        <begin position="22"/>
        <end position="31"/>
    </location>
</feature>
<evidence type="ECO:0000256" key="1">
    <source>
        <dbReference type="SAM" id="MobiDB-lite"/>
    </source>
</evidence>
<protein>
    <submittedName>
        <fullName evidence="2">OLC1v1012346C1</fullName>
    </submittedName>
</protein>
<reference evidence="2" key="1">
    <citation type="submission" date="2023-03" db="EMBL/GenBank/DDBJ databases">
        <authorList>
            <person name="Julca I."/>
        </authorList>
    </citation>
    <scope>NUCLEOTIDE SEQUENCE</scope>
</reference>
<gene>
    <name evidence="2" type="ORF">OLC1_LOCUS19266</name>
</gene>
<name>A0AAV1DVS7_OLDCO</name>
<dbReference type="Proteomes" id="UP001161247">
    <property type="component" value="Chromosome 7"/>
</dbReference>
<dbReference type="EMBL" id="OX459124">
    <property type="protein sequence ID" value="CAI9111990.1"/>
    <property type="molecule type" value="Genomic_DNA"/>
</dbReference>
<evidence type="ECO:0000313" key="2">
    <source>
        <dbReference type="EMBL" id="CAI9111990.1"/>
    </source>
</evidence>